<evidence type="ECO:0000313" key="1">
    <source>
        <dbReference type="EMBL" id="KAL2273294.1"/>
    </source>
</evidence>
<dbReference type="Proteomes" id="UP001600888">
    <property type="component" value="Unassembled WGS sequence"/>
</dbReference>
<evidence type="ECO:0000313" key="2">
    <source>
        <dbReference type="Proteomes" id="UP001600888"/>
    </source>
</evidence>
<protein>
    <submittedName>
        <fullName evidence="1">Uncharacterized protein</fullName>
    </submittedName>
</protein>
<comment type="caution">
    <text evidence="1">The sequence shown here is derived from an EMBL/GenBank/DDBJ whole genome shotgun (WGS) entry which is preliminary data.</text>
</comment>
<dbReference type="EMBL" id="JBAWTH010000191">
    <property type="protein sequence ID" value="KAL2273294.1"/>
    <property type="molecule type" value="Genomic_DNA"/>
</dbReference>
<name>A0ABR4DSD2_9PEZI</name>
<organism evidence="1 2">
    <name type="scientific">Diaporthe vaccinii</name>
    <dbReference type="NCBI Taxonomy" id="105482"/>
    <lineage>
        <taxon>Eukaryota</taxon>
        <taxon>Fungi</taxon>
        <taxon>Dikarya</taxon>
        <taxon>Ascomycota</taxon>
        <taxon>Pezizomycotina</taxon>
        <taxon>Sordariomycetes</taxon>
        <taxon>Sordariomycetidae</taxon>
        <taxon>Diaporthales</taxon>
        <taxon>Diaporthaceae</taxon>
        <taxon>Diaporthe</taxon>
        <taxon>Diaporthe eres species complex</taxon>
    </lineage>
</organism>
<proteinExistence type="predicted"/>
<reference evidence="1 2" key="1">
    <citation type="submission" date="2024-03" db="EMBL/GenBank/DDBJ databases">
        <title>A high-quality draft genome sequence of Diaporthe vaccinii, a causative agent of upright dieback and viscid rot disease in cranberry plants.</title>
        <authorList>
            <person name="Sarrasin M."/>
            <person name="Lang B.F."/>
            <person name="Burger G."/>
        </authorList>
    </citation>
    <scope>NUCLEOTIDE SEQUENCE [LARGE SCALE GENOMIC DNA]</scope>
    <source>
        <strain evidence="1 2">IS7</strain>
    </source>
</reference>
<gene>
    <name evidence="1" type="ORF">FJTKL_04806</name>
</gene>
<sequence>MHIEDLLAIPVRAEEYYWLCMQALSSYLEALGMPNLAARAQQPVSCSQIKCAFGQVRIRSLHMAESRSTLACVLRAVLQKGAQQLSIFVGHVPAGAPHFEVNTEQLNRITEPPDVFLDARVTKAVNIYPHLRKSK</sequence>
<accession>A0ABR4DSD2</accession>
<keyword evidence="2" id="KW-1185">Reference proteome</keyword>